<comment type="catalytic activity">
    <reaction evidence="5">
        <text>D-glyceraldehyde + 3-hydroxypyruvate = (3R,4S,5R)-3,4,5,6-tetrahydroxy-2-oxohexanoate</text>
        <dbReference type="Rhea" id="RHEA:80047"/>
        <dbReference type="ChEBI" id="CHEBI:17180"/>
        <dbReference type="ChEBI" id="CHEBI:17378"/>
        <dbReference type="ChEBI" id="CHEBI:231434"/>
    </reaction>
</comment>
<dbReference type="FunFam" id="3.20.20.60:FF:000004">
    <property type="entry name" value="5-keto-4-deoxy-D-glucarate aldolase"/>
    <property type="match status" value="1"/>
</dbReference>
<evidence type="ECO:0000313" key="8">
    <source>
        <dbReference type="Proteomes" id="UP000270342"/>
    </source>
</evidence>
<sequence length="268" mass="28557">MDFTLDNPFKAALAAGRTQIGLWTSFADPYAIEIVASAGYDWLLIDGEHAPNDVPRILAQLQAVQAYPTHAVVRPPEGSAVLIKQYLDLGAQSLLIPSVETAQQARDLVAATRYPPNGIRGVASARASRWGAIPDYFTRADASVCLLLQIETAKGLDHLDAMLDVDGVHGFFIGPSDLSAALGYLGQPGHPAVIERIRAAIAKIVARGKAAGILCADPALARTYLECGVTFCAVGVDTMLLAQTTRQLARQFKETLPQLPPRAPGATY</sequence>
<evidence type="ECO:0000256" key="5">
    <source>
        <dbReference type="ARBA" id="ARBA00051592"/>
    </source>
</evidence>
<dbReference type="RefSeq" id="WP_121084887.1">
    <property type="nucleotide sequence ID" value="NZ_RBZU01000002.1"/>
</dbReference>
<dbReference type="InterPro" id="IPR015813">
    <property type="entry name" value="Pyrv/PenolPyrv_kinase-like_dom"/>
</dbReference>
<keyword evidence="2" id="KW-0479">Metal-binding</keyword>
<dbReference type="EMBL" id="RBZU01000002">
    <property type="protein sequence ID" value="RKP57678.1"/>
    <property type="molecule type" value="Genomic_DNA"/>
</dbReference>
<dbReference type="InterPro" id="IPR050251">
    <property type="entry name" value="HpcH-HpaI_aldolase"/>
</dbReference>
<dbReference type="AlphaFoldDB" id="A0A494Y4R5"/>
<dbReference type="InterPro" id="IPR040442">
    <property type="entry name" value="Pyrv_kinase-like_dom_sf"/>
</dbReference>
<evidence type="ECO:0000256" key="2">
    <source>
        <dbReference type="ARBA" id="ARBA00022723"/>
    </source>
</evidence>
<evidence type="ECO:0000256" key="3">
    <source>
        <dbReference type="ARBA" id="ARBA00023239"/>
    </source>
</evidence>
<evidence type="ECO:0000313" key="7">
    <source>
        <dbReference type="EMBL" id="RKP57678.1"/>
    </source>
</evidence>
<name>A0A494Y4R5_9BURK</name>
<reference evidence="7 8" key="1">
    <citation type="submission" date="2018-10" db="EMBL/GenBank/DDBJ databases">
        <title>Robbsia sp. DHC34, isolated from soil.</title>
        <authorList>
            <person name="Gao Z.-H."/>
            <person name="Qiu L.-H."/>
        </authorList>
    </citation>
    <scope>NUCLEOTIDE SEQUENCE [LARGE SCALE GENOMIC DNA]</scope>
    <source>
        <strain evidence="7 8">DHC34</strain>
    </source>
</reference>
<comment type="catalytic activity">
    <reaction evidence="4">
        <text>D-glyceraldehyde + 3-hydroxypyruvate = 2-dehydro-D-galactonate</text>
        <dbReference type="Rhea" id="RHEA:80051"/>
        <dbReference type="ChEBI" id="CHEBI:17180"/>
        <dbReference type="ChEBI" id="CHEBI:17378"/>
        <dbReference type="ChEBI" id="CHEBI:28023"/>
    </reaction>
</comment>
<dbReference type="PANTHER" id="PTHR30502:SF0">
    <property type="entry name" value="PHOSPHOENOLPYRUVATE CARBOXYLASE FAMILY PROTEIN"/>
    <property type="match status" value="1"/>
</dbReference>
<evidence type="ECO:0000256" key="4">
    <source>
        <dbReference type="ARBA" id="ARBA00051339"/>
    </source>
</evidence>
<protein>
    <submittedName>
        <fullName evidence="7">2-dehydro-3-deoxyglucarate aldolase</fullName>
    </submittedName>
</protein>
<dbReference type="OrthoDB" id="86160at2"/>
<dbReference type="Proteomes" id="UP000270342">
    <property type="component" value="Unassembled WGS sequence"/>
</dbReference>
<evidence type="ECO:0000259" key="6">
    <source>
        <dbReference type="Pfam" id="PF03328"/>
    </source>
</evidence>
<accession>A0A494Y4R5</accession>
<evidence type="ECO:0000256" key="1">
    <source>
        <dbReference type="ARBA" id="ARBA00005568"/>
    </source>
</evidence>
<dbReference type="Gene3D" id="3.20.20.60">
    <property type="entry name" value="Phosphoenolpyruvate-binding domains"/>
    <property type="match status" value="1"/>
</dbReference>
<keyword evidence="8" id="KW-1185">Reference proteome</keyword>
<dbReference type="PANTHER" id="PTHR30502">
    <property type="entry name" value="2-KETO-3-DEOXY-L-RHAMNONATE ALDOLASE"/>
    <property type="match status" value="1"/>
</dbReference>
<proteinExistence type="inferred from homology"/>
<keyword evidence="3" id="KW-0456">Lyase</keyword>
<dbReference type="InterPro" id="IPR005000">
    <property type="entry name" value="Aldolase/citrate-lyase_domain"/>
</dbReference>
<organism evidence="7 8">
    <name type="scientific">Pararobbsia silviterrae</name>
    <dbReference type="NCBI Taxonomy" id="1792498"/>
    <lineage>
        <taxon>Bacteria</taxon>
        <taxon>Pseudomonadati</taxon>
        <taxon>Pseudomonadota</taxon>
        <taxon>Betaproteobacteria</taxon>
        <taxon>Burkholderiales</taxon>
        <taxon>Burkholderiaceae</taxon>
        <taxon>Pararobbsia</taxon>
    </lineage>
</organism>
<feature type="domain" description="HpcH/HpaI aldolase/citrate lyase" evidence="6">
    <location>
        <begin position="19"/>
        <end position="242"/>
    </location>
</feature>
<comment type="caution">
    <text evidence="7">The sequence shown here is derived from an EMBL/GenBank/DDBJ whole genome shotgun (WGS) entry which is preliminary data.</text>
</comment>
<dbReference type="GO" id="GO:0046872">
    <property type="term" value="F:metal ion binding"/>
    <property type="evidence" value="ECO:0007669"/>
    <property type="project" value="UniProtKB-KW"/>
</dbReference>
<dbReference type="GO" id="GO:0005737">
    <property type="term" value="C:cytoplasm"/>
    <property type="evidence" value="ECO:0007669"/>
    <property type="project" value="UniProtKB-ARBA"/>
</dbReference>
<dbReference type="GO" id="GO:0016832">
    <property type="term" value="F:aldehyde-lyase activity"/>
    <property type="evidence" value="ECO:0007669"/>
    <property type="project" value="UniProtKB-ARBA"/>
</dbReference>
<comment type="similarity">
    <text evidence="1">Belongs to the HpcH/HpaI aldolase family.</text>
</comment>
<dbReference type="SUPFAM" id="SSF51621">
    <property type="entry name" value="Phosphoenolpyruvate/pyruvate domain"/>
    <property type="match status" value="1"/>
</dbReference>
<gene>
    <name evidence="7" type="ORF">D7S86_06980</name>
</gene>
<dbReference type="Pfam" id="PF03328">
    <property type="entry name" value="HpcH_HpaI"/>
    <property type="match status" value="1"/>
</dbReference>